<dbReference type="EMBL" id="JBEPMK010000001">
    <property type="protein sequence ID" value="MET3643640.1"/>
    <property type="molecule type" value="Genomic_DNA"/>
</dbReference>
<evidence type="ECO:0000313" key="3">
    <source>
        <dbReference type="Proteomes" id="UP001549055"/>
    </source>
</evidence>
<keyword evidence="3" id="KW-1185">Reference proteome</keyword>
<dbReference type="PROSITE" id="PS51186">
    <property type="entry name" value="GNAT"/>
    <property type="match status" value="1"/>
</dbReference>
<organism evidence="2 3">
    <name type="scientific">Streptococcus gallinaceus</name>
    <dbReference type="NCBI Taxonomy" id="165758"/>
    <lineage>
        <taxon>Bacteria</taxon>
        <taxon>Bacillati</taxon>
        <taxon>Bacillota</taxon>
        <taxon>Bacilli</taxon>
        <taxon>Lactobacillales</taxon>
        <taxon>Streptococcaceae</taxon>
        <taxon>Streptococcus</taxon>
    </lineage>
</organism>
<dbReference type="SUPFAM" id="SSF55729">
    <property type="entry name" value="Acyl-CoA N-acyltransferases (Nat)"/>
    <property type="match status" value="1"/>
</dbReference>
<dbReference type="InterPro" id="IPR000182">
    <property type="entry name" value="GNAT_dom"/>
</dbReference>
<dbReference type="Pfam" id="PF00583">
    <property type="entry name" value="Acetyltransf_1"/>
    <property type="match status" value="1"/>
</dbReference>
<dbReference type="RefSeq" id="WP_354279682.1">
    <property type="nucleotide sequence ID" value="NZ_JBEPMK010000001.1"/>
</dbReference>
<gene>
    <name evidence="2" type="ORF">ABID27_000257</name>
</gene>
<dbReference type="Gene3D" id="3.40.630.30">
    <property type="match status" value="1"/>
</dbReference>
<protein>
    <submittedName>
        <fullName evidence="2">GNAT superfamily N-acetyltransferase</fullName>
    </submittedName>
</protein>
<evidence type="ECO:0000313" key="2">
    <source>
        <dbReference type="EMBL" id="MET3643640.1"/>
    </source>
</evidence>
<dbReference type="InterPro" id="IPR016181">
    <property type="entry name" value="Acyl_CoA_acyltransferase"/>
</dbReference>
<feature type="domain" description="N-acetyltransferase" evidence="1">
    <location>
        <begin position="1"/>
        <end position="166"/>
    </location>
</feature>
<comment type="caution">
    <text evidence="2">The sequence shown here is derived from an EMBL/GenBank/DDBJ whole genome shotgun (WGS) entry which is preliminary data.</text>
</comment>
<accession>A0ABV2JJT9</accession>
<reference evidence="2 3" key="1">
    <citation type="submission" date="2024-06" db="EMBL/GenBank/DDBJ databases">
        <title>Genomic Encyclopedia of Type Strains, Phase IV (KMG-IV): sequencing the most valuable type-strain genomes for metagenomic binning, comparative biology and taxonomic classification.</title>
        <authorList>
            <person name="Goeker M."/>
        </authorList>
    </citation>
    <scope>NUCLEOTIDE SEQUENCE [LARGE SCALE GENOMIC DNA]</scope>
    <source>
        <strain evidence="2 3">DSM 15349</strain>
    </source>
</reference>
<dbReference type="Proteomes" id="UP001549055">
    <property type="component" value="Unassembled WGS sequence"/>
</dbReference>
<evidence type="ECO:0000259" key="1">
    <source>
        <dbReference type="PROSITE" id="PS51186"/>
    </source>
</evidence>
<name>A0ABV2JJT9_9STRE</name>
<proteinExistence type="predicted"/>
<sequence>MDIRLAHPNEVESIMDILEDAKKTLAAAGSLQWQNGYPNSEIIIEDILENRGYVGILDGKIVAYSAVYLGNQPEYTAIYDGKWKHDHYLYVAFHRVAVAKEVAGQKVAQTFLQGLIEGHKGPDFRCDTHEKNLAMQHILEKLGFVYCGKVPIDGERLAYQKIKNRAETALYQELSENDSWLRGGEEAAYAEE</sequence>